<dbReference type="AlphaFoldDB" id="A0A645E5C0"/>
<evidence type="ECO:0008006" key="2">
    <source>
        <dbReference type="Google" id="ProtNLM"/>
    </source>
</evidence>
<reference evidence="1" key="1">
    <citation type="submission" date="2019-08" db="EMBL/GenBank/DDBJ databases">
        <authorList>
            <person name="Kucharzyk K."/>
            <person name="Murdoch R.W."/>
            <person name="Higgins S."/>
            <person name="Loffler F."/>
        </authorList>
    </citation>
    <scope>NUCLEOTIDE SEQUENCE</scope>
</reference>
<comment type="caution">
    <text evidence="1">The sequence shown here is derived from an EMBL/GenBank/DDBJ whole genome shotgun (WGS) entry which is preliminary data.</text>
</comment>
<accession>A0A645E5C0</accession>
<dbReference type="Pfam" id="PF11062">
    <property type="entry name" value="DUF2863"/>
    <property type="match status" value="1"/>
</dbReference>
<proteinExistence type="predicted"/>
<dbReference type="InterPro" id="IPR021292">
    <property type="entry name" value="DUF2863"/>
</dbReference>
<sequence length="154" mass="17043">MLTGCAWQPLLPDAYHAACRNADKLSRPYSVKASVAFLQTMLGLMPADIRAVVGPCYDRRMEEYRVSLGPKTGDEVYHGIVWPLLGAEDEATDAAGEIETVLRETGVKEVLFLDHHFPMEFCDDCGAPLFPNREGELVHTEMPEQPATGSQILH</sequence>
<gene>
    <name evidence="1" type="ORF">SDC9_143936</name>
</gene>
<dbReference type="EMBL" id="VSSQ01043118">
    <property type="protein sequence ID" value="MPM96771.1"/>
    <property type="molecule type" value="Genomic_DNA"/>
</dbReference>
<organism evidence="1">
    <name type="scientific">bioreactor metagenome</name>
    <dbReference type="NCBI Taxonomy" id="1076179"/>
    <lineage>
        <taxon>unclassified sequences</taxon>
        <taxon>metagenomes</taxon>
        <taxon>ecological metagenomes</taxon>
    </lineage>
</organism>
<evidence type="ECO:0000313" key="1">
    <source>
        <dbReference type="EMBL" id="MPM96771.1"/>
    </source>
</evidence>
<name>A0A645E5C0_9ZZZZ</name>
<protein>
    <recommendedName>
        <fullName evidence="2">DUF2863 domain-containing protein</fullName>
    </recommendedName>
</protein>